<comment type="caution">
    <text evidence="1">The sequence shown here is derived from an EMBL/GenBank/DDBJ whole genome shotgun (WGS) entry which is preliminary data.</text>
</comment>
<protein>
    <submittedName>
        <fullName evidence="1">Uncharacterized protein</fullName>
    </submittedName>
</protein>
<name>A0A5B7E511_PORTR</name>
<sequence>MNLSPGALLAAELTAGAGGVLLSCKGDLVQHELGDGVRELGGHGEQRRFGLETILVGHELHFHHGAVRSSVPVGAFQRHNHKASSNYLVLIKSSLFSHYRYCKLYLPSSSWMRSYFRMGASFSLEEESYVGAARATEARRAMITCGETPVVLEKFPFSVKPHRVTLCLYGIHGTLRCKISQGTRASNQQYTIR</sequence>
<organism evidence="1 2">
    <name type="scientific">Portunus trituberculatus</name>
    <name type="common">Swimming crab</name>
    <name type="synonym">Neptunus trituberculatus</name>
    <dbReference type="NCBI Taxonomy" id="210409"/>
    <lineage>
        <taxon>Eukaryota</taxon>
        <taxon>Metazoa</taxon>
        <taxon>Ecdysozoa</taxon>
        <taxon>Arthropoda</taxon>
        <taxon>Crustacea</taxon>
        <taxon>Multicrustacea</taxon>
        <taxon>Malacostraca</taxon>
        <taxon>Eumalacostraca</taxon>
        <taxon>Eucarida</taxon>
        <taxon>Decapoda</taxon>
        <taxon>Pleocyemata</taxon>
        <taxon>Brachyura</taxon>
        <taxon>Eubrachyura</taxon>
        <taxon>Portunoidea</taxon>
        <taxon>Portunidae</taxon>
        <taxon>Portuninae</taxon>
        <taxon>Portunus</taxon>
    </lineage>
</organism>
<evidence type="ECO:0000313" key="1">
    <source>
        <dbReference type="EMBL" id="MPC29090.1"/>
    </source>
</evidence>
<proteinExistence type="predicted"/>
<reference evidence="1 2" key="1">
    <citation type="submission" date="2019-05" db="EMBL/GenBank/DDBJ databases">
        <title>Another draft genome of Portunus trituberculatus and its Hox gene families provides insights of decapod evolution.</title>
        <authorList>
            <person name="Jeong J.-H."/>
            <person name="Song I."/>
            <person name="Kim S."/>
            <person name="Choi T."/>
            <person name="Kim D."/>
            <person name="Ryu S."/>
            <person name="Kim W."/>
        </authorList>
    </citation>
    <scope>NUCLEOTIDE SEQUENCE [LARGE SCALE GENOMIC DNA]</scope>
    <source>
        <tissue evidence="1">Muscle</tissue>
    </source>
</reference>
<dbReference type="EMBL" id="VSRR010002013">
    <property type="protein sequence ID" value="MPC29090.1"/>
    <property type="molecule type" value="Genomic_DNA"/>
</dbReference>
<dbReference type="AlphaFoldDB" id="A0A5B7E511"/>
<keyword evidence="2" id="KW-1185">Reference proteome</keyword>
<gene>
    <name evidence="1" type="ORF">E2C01_022308</name>
</gene>
<evidence type="ECO:0000313" key="2">
    <source>
        <dbReference type="Proteomes" id="UP000324222"/>
    </source>
</evidence>
<accession>A0A5B7E511</accession>
<dbReference type="Proteomes" id="UP000324222">
    <property type="component" value="Unassembled WGS sequence"/>
</dbReference>